<proteinExistence type="predicted"/>
<name>A0A6M3J157_9ZZZZ</name>
<reference evidence="1" key="1">
    <citation type="submission" date="2020-03" db="EMBL/GenBank/DDBJ databases">
        <title>The deep terrestrial virosphere.</title>
        <authorList>
            <person name="Holmfeldt K."/>
            <person name="Nilsson E."/>
            <person name="Simone D."/>
            <person name="Lopez-Fernandez M."/>
            <person name="Wu X."/>
            <person name="de Brujin I."/>
            <person name="Lundin D."/>
            <person name="Andersson A."/>
            <person name="Bertilsson S."/>
            <person name="Dopson M."/>
        </authorList>
    </citation>
    <scope>NUCLEOTIDE SEQUENCE</scope>
    <source>
        <strain evidence="1">MM415B00636</strain>
    </source>
</reference>
<gene>
    <name evidence="1" type="ORF">MM415B00636_0031</name>
</gene>
<evidence type="ECO:0000313" key="1">
    <source>
        <dbReference type="EMBL" id="QJA63298.1"/>
    </source>
</evidence>
<sequence>MIEFLLSDEFSRYRKKQIEAIVKHIDIFTNVNVDEMRGMLSMARILIKLPGNLTDGNKAIEDKIKEDIKDFQVRFIKSHLVD</sequence>
<protein>
    <submittedName>
        <fullName evidence="1">Uncharacterized protein</fullName>
    </submittedName>
</protein>
<organism evidence="1">
    <name type="scientific">viral metagenome</name>
    <dbReference type="NCBI Taxonomy" id="1070528"/>
    <lineage>
        <taxon>unclassified sequences</taxon>
        <taxon>metagenomes</taxon>
        <taxon>organismal metagenomes</taxon>
    </lineage>
</organism>
<dbReference type="AlphaFoldDB" id="A0A6M3J157"/>
<dbReference type="EMBL" id="MT141494">
    <property type="protein sequence ID" value="QJA63298.1"/>
    <property type="molecule type" value="Genomic_DNA"/>
</dbReference>
<accession>A0A6M3J157</accession>